<evidence type="ECO:0000313" key="2">
    <source>
        <dbReference type="Proteomes" id="UP000800094"/>
    </source>
</evidence>
<dbReference type="AlphaFoldDB" id="A0A6A6HWZ7"/>
<keyword evidence="2" id="KW-1185">Reference proteome</keyword>
<dbReference type="GeneID" id="54573410"/>
<dbReference type="RefSeq" id="XP_033677256.1">
    <property type="nucleotide sequence ID" value="XM_033820080.1"/>
</dbReference>
<reference evidence="1" key="1">
    <citation type="journal article" date="2020" name="Stud. Mycol.">
        <title>101 Dothideomycetes genomes: a test case for predicting lifestyles and emergence of pathogens.</title>
        <authorList>
            <person name="Haridas S."/>
            <person name="Albert R."/>
            <person name="Binder M."/>
            <person name="Bloem J."/>
            <person name="Labutti K."/>
            <person name="Salamov A."/>
            <person name="Andreopoulos B."/>
            <person name="Baker S."/>
            <person name="Barry K."/>
            <person name="Bills G."/>
            <person name="Bluhm B."/>
            <person name="Cannon C."/>
            <person name="Castanera R."/>
            <person name="Culley D."/>
            <person name="Daum C."/>
            <person name="Ezra D."/>
            <person name="Gonzalez J."/>
            <person name="Henrissat B."/>
            <person name="Kuo A."/>
            <person name="Liang C."/>
            <person name="Lipzen A."/>
            <person name="Lutzoni F."/>
            <person name="Magnuson J."/>
            <person name="Mondo S."/>
            <person name="Nolan M."/>
            <person name="Ohm R."/>
            <person name="Pangilinan J."/>
            <person name="Park H.-J."/>
            <person name="Ramirez L."/>
            <person name="Alfaro M."/>
            <person name="Sun H."/>
            <person name="Tritt A."/>
            <person name="Yoshinaga Y."/>
            <person name="Zwiers L.-H."/>
            <person name="Turgeon B."/>
            <person name="Goodwin S."/>
            <person name="Spatafora J."/>
            <person name="Crous P."/>
            <person name="Grigoriev I."/>
        </authorList>
    </citation>
    <scope>NUCLEOTIDE SEQUENCE</scope>
    <source>
        <strain evidence="1">CBS 122368</strain>
    </source>
</reference>
<name>A0A6A6HWZ7_9PLEO</name>
<gene>
    <name evidence="1" type="ORF">BU26DRAFT_157532</name>
</gene>
<evidence type="ECO:0000313" key="1">
    <source>
        <dbReference type="EMBL" id="KAF2242252.1"/>
    </source>
</evidence>
<organism evidence="1 2">
    <name type="scientific">Trematosphaeria pertusa</name>
    <dbReference type="NCBI Taxonomy" id="390896"/>
    <lineage>
        <taxon>Eukaryota</taxon>
        <taxon>Fungi</taxon>
        <taxon>Dikarya</taxon>
        <taxon>Ascomycota</taxon>
        <taxon>Pezizomycotina</taxon>
        <taxon>Dothideomycetes</taxon>
        <taxon>Pleosporomycetidae</taxon>
        <taxon>Pleosporales</taxon>
        <taxon>Massarineae</taxon>
        <taxon>Trematosphaeriaceae</taxon>
        <taxon>Trematosphaeria</taxon>
    </lineage>
</organism>
<dbReference type="EMBL" id="ML987208">
    <property type="protein sequence ID" value="KAF2242252.1"/>
    <property type="molecule type" value="Genomic_DNA"/>
</dbReference>
<accession>A0A6A6HWZ7</accession>
<dbReference type="OrthoDB" id="1896086at2759"/>
<proteinExistence type="predicted"/>
<protein>
    <submittedName>
        <fullName evidence="1">Uncharacterized protein</fullName>
    </submittedName>
</protein>
<sequence>MDHPVPRANHVFYTVYPSHPDDLTELSETKSFLQSLLDEDILDNRTIEELVSWRVALKEGVSPDELKHRKGIRLFEPEDAPLSYRSTEARVYAESKAWIVWAKDLNDVEQVNKAREWLDSKVKDKSRIRERKEISRRGLKREDRKVRGWRDVFLDGEGVKEAKERPDIADIAENSELISDSRVQQQTLKHLSRLTLAPPL</sequence>
<dbReference type="Proteomes" id="UP000800094">
    <property type="component" value="Unassembled WGS sequence"/>
</dbReference>